<keyword evidence="1" id="KW-0812">Transmembrane</keyword>
<dbReference type="Proteomes" id="UP000294597">
    <property type="component" value="Unassembled WGS sequence"/>
</dbReference>
<accession>A0A4R5CUW2</accession>
<evidence type="ECO:0000313" key="2">
    <source>
        <dbReference type="EMBL" id="TDE03220.1"/>
    </source>
</evidence>
<gene>
    <name evidence="2" type="ORF">E0F98_11525</name>
</gene>
<comment type="caution">
    <text evidence="2">The sequence shown here is derived from an EMBL/GenBank/DDBJ whole genome shotgun (WGS) entry which is preliminary data.</text>
</comment>
<protein>
    <submittedName>
        <fullName evidence="2">Uncharacterized protein</fullName>
    </submittedName>
</protein>
<evidence type="ECO:0000313" key="3">
    <source>
        <dbReference type="Proteomes" id="UP000294597"/>
    </source>
</evidence>
<dbReference type="AlphaFoldDB" id="A0A4R5CUW2"/>
<dbReference type="RefSeq" id="WP_132111599.1">
    <property type="nucleotide sequence ID" value="NZ_SMFO01000008.1"/>
</dbReference>
<evidence type="ECO:0000256" key="1">
    <source>
        <dbReference type="SAM" id="Phobius"/>
    </source>
</evidence>
<proteinExistence type="predicted"/>
<name>A0A4R5CUW2_9FLAO</name>
<dbReference type="EMBL" id="SMFO01000008">
    <property type="protein sequence ID" value="TDE03220.1"/>
    <property type="molecule type" value="Genomic_DNA"/>
</dbReference>
<feature type="transmembrane region" description="Helical" evidence="1">
    <location>
        <begin position="75"/>
        <end position="95"/>
    </location>
</feature>
<keyword evidence="3" id="KW-1185">Reference proteome</keyword>
<organism evidence="2 3">
    <name type="scientific">Flavobacterium hiemivividum</name>
    <dbReference type="NCBI Taxonomy" id="2541734"/>
    <lineage>
        <taxon>Bacteria</taxon>
        <taxon>Pseudomonadati</taxon>
        <taxon>Bacteroidota</taxon>
        <taxon>Flavobacteriia</taxon>
        <taxon>Flavobacteriales</taxon>
        <taxon>Flavobacteriaceae</taxon>
        <taxon>Flavobacterium</taxon>
    </lineage>
</organism>
<sequence>MESNKIELLLKKYFEGESSIAEEKELQKYFASAGVARHLEKYKSMFGYFAYAAAQDSKQETKVPQLSLNKKQNRVWLSIAASIVVLLGAGTYVYFDRQVSNQDLGTYDSPEAALKETQKALAMLSKNVNVGIESVIALEEYEDSKNLIFKE</sequence>
<keyword evidence="1" id="KW-1133">Transmembrane helix</keyword>
<keyword evidence="1" id="KW-0472">Membrane</keyword>
<reference evidence="2 3" key="1">
    <citation type="submission" date="2019-03" db="EMBL/GenBank/DDBJ databases">
        <title>Flavobacterium TSA-D2 sp. nov., isolated from arctic soil.</title>
        <authorList>
            <person name="Chaudhary D.K."/>
        </authorList>
    </citation>
    <scope>NUCLEOTIDE SEQUENCE [LARGE SCALE GENOMIC DNA]</scope>
    <source>
        <strain evidence="2 3">TSA-D2</strain>
    </source>
</reference>